<dbReference type="Pfam" id="PF01198">
    <property type="entry name" value="Ribosomal_L31e"/>
    <property type="match status" value="1"/>
</dbReference>
<keyword evidence="5" id="KW-1185">Reference proteome</keyword>
<dbReference type="SUPFAM" id="SSF54575">
    <property type="entry name" value="Ribosomal protein L31e"/>
    <property type="match status" value="1"/>
</dbReference>
<reference evidence="4 5" key="1">
    <citation type="journal article" date="2017" name="Environ. Microbiol.">
        <title>Decay of the glycolytic pathway and adaptation to intranuclear parasitism within Enterocytozoonidae microsporidia.</title>
        <authorList>
            <person name="Wiredu Boakye D."/>
            <person name="Jaroenlak P."/>
            <person name="Prachumwat A."/>
            <person name="Williams T.A."/>
            <person name="Bateman K.S."/>
            <person name="Itsathitphaisarn O."/>
            <person name="Sritunyalucksana K."/>
            <person name="Paszkiewicz K.H."/>
            <person name="Moore K.A."/>
            <person name="Stentiford G.D."/>
            <person name="Williams B.A."/>
        </authorList>
    </citation>
    <scope>NUCLEOTIDE SEQUENCE [LARGE SCALE GENOMIC DNA]</scope>
    <source>
        <strain evidence="4 5">GB1</strain>
    </source>
</reference>
<evidence type="ECO:0000256" key="1">
    <source>
        <dbReference type="ARBA" id="ARBA00010808"/>
    </source>
</evidence>
<dbReference type="Proteomes" id="UP000192356">
    <property type="component" value="Unassembled WGS sequence"/>
</dbReference>
<dbReference type="InterPro" id="IPR023621">
    <property type="entry name" value="Ribosomal_eL31_dom_sf"/>
</dbReference>
<evidence type="ECO:0000256" key="2">
    <source>
        <dbReference type="ARBA" id="ARBA00022980"/>
    </source>
</evidence>
<dbReference type="GO" id="GO:0002181">
    <property type="term" value="P:cytoplasmic translation"/>
    <property type="evidence" value="ECO:0007669"/>
    <property type="project" value="TreeGrafter"/>
</dbReference>
<dbReference type="SMART" id="SM01380">
    <property type="entry name" value="Ribosomal_L31e"/>
    <property type="match status" value="1"/>
</dbReference>
<evidence type="ECO:0000313" key="4">
    <source>
        <dbReference type="EMBL" id="ORD97449.1"/>
    </source>
</evidence>
<dbReference type="PANTHER" id="PTHR10956:SF0">
    <property type="entry name" value="60S RIBOSOMAL PROTEIN L31"/>
    <property type="match status" value="1"/>
</dbReference>
<dbReference type="GO" id="GO:0022625">
    <property type="term" value="C:cytosolic large ribosomal subunit"/>
    <property type="evidence" value="ECO:0007669"/>
    <property type="project" value="TreeGrafter"/>
</dbReference>
<dbReference type="VEuPathDB" id="MicrosporidiaDB:HERIO_681"/>
<proteinExistence type="inferred from homology"/>
<comment type="similarity">
    <text evidence="1">Belongs to the eukaryotic ribosomal protein eL31 family.</text>
</comment>
<dbReference type="VEuPathDB" id="MicrosporidiaDB:A0H76_1333"/>
<dbReference type="PANTHER" id="PTHR10956">
    <property type="entry name" value="60S RIBOSOMAL PROTEIN L31"/>
    <property type="match status" value="1"/>
</dbReference>
<dbReference type="InterPro" id="IPR000054">
    <property type="entry name" value="Ribosomal_eL31"/>
</dbReference>
<evidence type="ECO:0000313" key="5">
    <source>
        <dbReference type="Proteomes" id="UP000192356"/>
    </source>
</evidence>
<dbReference type="OrthoDB" id="9739313at2759"/>
<organism evidence="4 5">
    <name type="scientific">Hepatospora eriocheir</name>
    <dbReference type="NCBI Taxonomy" id="1081669"/>
    <lineage>
        <taxon>Eukaryota</taxon>
        <taxon>Fungi</taxon>
        <taxon>Fungi incertae sedis</taxon>
        <taxon>Microsporidia</taxon>
        <taxon>Hepatosporidae</taxon>
        <taxon>Hepatospora</taxon>
    </lineage>
</organism>
<comment type="caution">
    <text evidence="4">The sequence shown here is derived from an EMBL/GenBank/DDBJ whole genome shotgun (WGS) entry which is preliminary data.</text>
</comment>
<dbReference type="EMBL" id="LVKB01000022">
    <property type="protein sequence ID" value="ORD97449.1"/>
    <property type="molecule type" value="Genomic_DNA"/>
</dbReference>
<accession>A0A1X0QCC2</accession>
<keyword evidence="2" id="KW-0689">Ribosomal protein</keyword>
<dbReference type="Gene3D" id="3.10.440.10">
    <property type="match status" value="1"/>
</dbReference>
<sequence length="116" mass="13274">MSDIVVDNKANEITINLRKLIDGCKSNRKASSAVRRLKKFIQKQFNSTDNVYIHPDVNMRIFSRGNKGCVGRIRILVQKCTDFYNKDKTCFSISSKPVASFKSLKDIAIERTEDNQ</sequence>
<gene>
    <name evidence="4" type="primary">RL31</name>
    <name evidence="4" type="ORF">HERIO_681</name>
</gene>
<keyword evidence="3" id="KW-0687">Ribonucleoprotein</keyword>
<dbReference type="AlphaFoldDB" id="A0A1X0QCC2"/>
<evidence type="ECO:0000256" key="3">
    <source>
        <dbReference type="ARBA" id="ARBA00023274"/>
    </source>
</evidence>
<protein>
    <submittedName>
        <fullName evidence="4">RL31</fullName>
    </submittedName>
</protein>
<dbReference type="GO" id="GO:0003735">
    <property type="term" value="F:structural constituent of ribosome"/>
    <property type="evidence" value="ECO:0007669"/>
    <property type="project" value="InterPro"/>
</dbReference>
<name>A0A1X0QCC2_9MICR</name>